<dbReference type="Proteomes" id="UP000614058">
    <property type="component" value="Unassembled WGS sequence"/>
</dbReference>
<sequence>MEWRRLVVNGNVLTMPNRISGCLIAQAIDSLKPSQTQVGQAFMPDAVMLWRIK</sequence>
<dbReference type="RefSeq" id="WP_200522756.1">
    <property type="nucleotide sequence ID" value="NZ_JAEHNZ010000003.1"/>
</dbReference>
<name>A0ABS1BTT4_9NEIS</name>
<gene>
    <name evidence="1" type="ORF">JDW22_08865</name>
</gene>
<reference evidence="1 2" key="1">
    <citation type="journal article" date="2021" name="Pathogens">
        <title>Isolation and Characterization of Kingella bonacorsii sp. nov., A Novel Kingella Species Detected in a Stable Periodontitis Subject.</title>
        <authorList>
            <person name="Antezack A."/>
            <person name="Boxberger M."/>
            <person name="Rolland C."/>
            <person name="Monnet-Corti V."/>
            <person name="La Scola B."/>
        </authorList>
    </citation>
    <scope>NUCLEOTIDE SEQUENCE [LARGE SCALE GENOMIC DNA]</scope>
    <source>
        <strain evidence="1 2">Marseille-Q4569</strain>
    </source>
</reference>
<keyword evidence="2" id="KW-1185">Reference proteome</keyword>
<protein>
    <submittedName>
        <fullName evidence="1">Uncharacterized protein</fullName>
    </submittedName>
</protein>
<dbReference type="EMBL" id="JAEHNZ010000003">
    <property type="protein sequence ID" value="MBK0396675.1"/>
    <property type="molecule type" value="Genomic_DNA"/>
</dbReference>
<evidence type="ECO:0000313" key="2">
    <source>
        <dbReference type="Proteomes" id="UP000614058"/>
    </source>
</evidence>
<evidence type="ECO:0000313" key="1">
    <source>
        <dbReference type="EMBL" id="MBK0396675.1"/>
    </source>
</evidence>
<proteinExistence type="predicted"/>
<comment type="caution">
    <text evidence="1">The sequence shown here is derived from an EMBL/GenBank/DDBJ whole genome shotgun (WGS) entry which is preliminary data.</text>
</comment>
<organism evidence="1 2">
    <name type="scientific">Kingella bonacorsii</name>
    <dbReference type="NCBI Taxonomy" id="2796361"/>
    <lineage>
        <taxon>Bacteria</taxon>
        <taxon>Pseudomonadati</taxon>
        <taxon>Pseudomonadota</taxon>
        <taxon>Betaproteobacteria</taxon>
        <taxon>Neisseriales</taxon>
        <taxon>Neisseriaceae</taxon>
        <taxon>Kingella</taxon>
    </lineage>
</organism>
<accession>A0ABS1BTT4</accession>